<name>A0A9X2PX72_9BACT</name>
<dbReference type="AlphaFoldDB" id="A0A9X2PX72"/>
<organism evidence="3 6">
    <name type="scientific">Salinibacter ruber</name>
    <dbReference type="NCBI Taxonomy" id="146919"/>
    <lineage>
        <taxon>Bacteria</taxon>
        <taxon>Pseudomonadati</taxon>
        <taxon>Rhodothermota</taxon>
        <taxon>Rhodothermia</taxon>
        <taxon>Rhodothermales</taxon>
        <taxon>Salinibacteraceae</taxon>
        <taxon>Salinibacter</taxon>
    </lineage>
</organism>
<dbReference type="RefSeq" id="WP_118826022.1">
    <property type="nucleotide sequence ID" value="NZ_CP030357.1"/>
</dbReference>
<protein>
    <recommendedName>
        <fullName evidence="2">UPF0301 protein GGP71_002144</fullName>
    </recommendedName>
</protein>
<dbReference type="PANTHER" id="PTHR30327:SF1">
    <property type="entry name" value="UPF0301 PROTEIN YQGE"/>
    <property type="match status" value="1"/>
</dbReference>
<dbReference type="Proteomes" id="UP001155110">
    <property type="component" value="Unassembled WGS sequence"/>
</dbReference>
<dbReference type="Proteomes" id="UP001155027">
    <property type="component" value="Unassembled WGS sequence"/>
</dbReference>
<comment type="caution">
    <text evidence="3">The sequence shown here is derived from an EMBL/GenBank/DDBJ whole genome shotgun (WGS) entry which is preliminary data.</text>
</comment>
<dbReference type="EMBL" id="JANUAU010000006">
    <property type="protein sequence ID" value="MCS3678214.1"/>
    <property type="molecule type" value="Genomic_DNA"/>
</dbReference>
<dbReference type="GO" id="GO:0005829">
    <property type="term" value="C:cytosol"/>
    <property type="evidence" value="ECO:0007669"/>
    <property type="project" value="TreeGrafter"/>
</dbReference>
<proteinExistence type="inferred from homology"/>
<accession>A0A9X2PX72</accession>
<gene>
    <name evidence="3" type="ORF">GGP71_002144</name>
    <name evidence="4" type="ORF">GGP82_001046</name>
    <name evidence="5" type="ORF">GGP99_001814</name>
</gene>
<dbReference type="EMBL" id="JANTZM010000008">
    <property type="protein sequence ID" value="MCS4157847.1"/>
    <property type="molecule type" value="Genomic_DNA"/>
</dbReference>
<dbReference type="Gene3D" id="3.40.1740.10">
    <property type="entry name" value="VC0467-like"/>
    <property type="match status" value="1"/>
</dbReference>
<evidence type="ECO:0000313" key="5">
    <source>
        <dbReference type="EMBL" id="MCS4157847.1"/>
    </source>
</evidence>
<evidence type="ECO:0000256" key="1">
    <source>
        <dbReference type="ARBA" id="ARBA00009600"/>
    </source>
</evidence>
<dbReference type="SUPFAM" id="SSF143456">
    <property type="entry name" value="VC0467-like"/>
    <property type="match status" value="1"/>
</dbReference>
<dbReference type="Pfam" id="PF02622">
    <property type="entry name" value="DUF179"/>
    <property type="match status" value="1"/>
</dbReference>
<dbReference type="Proteomes" id="UP001155034">
    <property type="component" value="Unassembled WGS sequence"/>
</dbReference>
<evidence type="ECO:0000313" key="3">
    <source>
        <dbReference type="EMBL" id="MCS3678214.1"/>
    </source>
</evidence>
<dbReference type="PANTHER" id="PTHR30327">
    <property type="entry name" value="UNCHARACTERIZED PROTEIN YQGE"/>
    <property type="match status" value="1"/>
</dbReference>
<dbReference type="HAMAP" id="MF_00758">
    <property type="entry name" value="UPF0301"/>
    <property type="match status" value="1"/>
</dbReference>
<dbReference type="InterPro" id="IPR003774">
    <property type="entry name" value="AlgH-like"/>
</dbReference>
<comment type="similarity">
    <text evidence="1 2">Belongs to the UPF0301 (AlgH) family.</text>
</comment>
<evidence type="ECO:0000313" key="6">
    <source>
        <dbReference type="Proteomes" id="UP001155027"/>
    </source>
</evidence>
<reference evidence="3" key="1">
    <citation type="submission" date="2022-08" db="EMBL/GenBank/DDBJ databases">
        <title>Genomic Encyclopedia of Type Strains, Phase V (KMG-V): Genome sequencing to study the core and pangenomes of soil and plant-associated prokaryotes.</title>
        <authorList>
            <person name="Whitman W."/>
        </authorList>
    </citation>
    <scope>NUCLEOTIDE SEQUENCE</scope>
    <source>
        <strain evidence="3">0</strain>
        <strain evidence="4">SP2016B</strain>
        <strain evidence="5">SP3002</strain>
    </source>
</reference>
<dbReference type="GeneID" id="83727415"/>
<evidence type="ECO:0000313" key="4">
    <source>
        <dbReference type="EMBL" id="MCS3864500.1"/>
    </source>
</evidence>
<dbReference type="EMBL" id="JANTYZ010000002">
    <property type="protein sequence ID" value="MCS3864500.1"/>
    <property type="molecule type" value="Genomic_DNA"/>
</dbReference>
<evidence type="ECO:0000256" key="2">
    <source>
        <dbReference type="HAMAP-Rule" id="MF_00758"/>
    </source>
</evidence>
<sequence length="188" mass="20651">MPDSDEVDLGPGTLLISAPMMQDPNFRRSVVLLCEHNDREGTFGLILNRELDVSLGDVLDEYVTYDPPLYMGGPVQRETLHYLHTRADIPGGVALPGDMTWGGDFEAVQQLAKGGDAAPDNLRFFLGYAGWGPGQLEGELGEEAWIPAPGAAEFVFDTDPDQLWRAILRRMGGEYAVLANFPDDPRMN</sequence>